<dbReference type="Pfam" id="PF00395">
    <property type="entry name" value="SLH"/>
    <property type="match status" value="3"/>
</dbReference>
<dbReference type="InterPro" id="IPR001119">
    <property type="entry name" value="SLH_dom"/>
</dbReference>
<dbReference type="InterPro" id="IPR042229">
    <property type="entry name" value="Listeria/Bacterioides_rpt_sf"/>
</dbReference>
<name>A0ABQ5NIX0_9BACI</name>
<sequence length="834" mass="93192">MLKKINYLLAILLILITYREVKLVYAAGNTEADFTFTDNGVEVTITGYTNMTIKDVEIPSTIGGKPVTAIGERAFENQALTSVKIPDNVLTIGQGAFYGNELTNIEIPSSVTFIGGFAFMRNKLISVEIPDSVTLIEGQAFAINQLTSVKLPSNMTTIWQGLFKENQLMNIEIPSSVTTIHAGAFAKNKLTSVEIPPSVTTIEEEVFTENELTMIDISSNITSIGDGAFAKNKLAAIEIPSSVTSIGANAFAQNQLTSVNLPSSIISIGRQAFAYNQLTSVELPPNMTVIEIGILRDNQLRKVELPLGITHIKDDAFANNQLIHVEIPSTVTQIDSRVFKNNRLTHVKLPDSIQIGISAFAENWLSEVQFEGTATIYPNAFGQQAMQDNTFLAWYQKDGMPFVWDDTNPPMVVSAMTVHAKWASYILDFKTNGGSEIPYELVQDGMITDAPPAPTKVGFTLVGWYKDDTLTTPWDFAIDTITKNTTLYAKWEVTKHEIFFNTNGGSSIPNQLVTHDTAGIEPISPTKTGYVFTGWYKEPTFVTKWNFATDVVRENVTLYAKWLYNSTPIIEDDFPQLFTVWFETNGGTMINNRMITENELIKDPPIPMKEGHTFEGWYKDPNFIVKWDLEKDRVTTTTKLYAKWLENSKLVPVPIPEPVEPPTPFITFSDISDHWAREMIEEIATQSIVRGYLDGTFRPNEFIKRQHVVVMMERAFDLEPIREVVSFTDVPVNHPYYESIMKLQQAGVIDGSNGAFHPDAMLTRAQMAKILVEALHIPLGGTSSFKDVDTNHWGYSYISALEREGIALGSNGYFKPNDPLTRAQFVAILYRTFN</sequence>
<dbReference type="InterPro" id="IPR032675">
    <property type="entry name" value="LRR_dom_sf"/>
</dbReference>
<dbReference type="Gene3D" id="2.60.40.4270">
    <property type="entry name" value="Listeria-Bacteroides repeat domain"/>
    <property type="match status" value="3"/>
</dbReference>
<dbReference type="Pfam" id="PF09479">
    <property type="entry name" value="Flg_new"/>
    <property type="match status" value="3"/>
</dbReference>
<dbReference type="EMBL" id="BRZA01000001">
    <property type="protein sequence ID" value="GLC88053.1"/>
    <property type="molecule type" value="Genomic_DNA"/>
</dbReference>
<dbReference type="PANTHER" id="PTHR45661">
    <property type="entry name" value="SURFACE ANTIGEN"/>
    <property type="match status" value="1"/>
</dbReference>
<proteinExistence type="predicted"/>
<feature type="domain" description="SLH" evidence="3">
    <location>
        <begin position="727"/>
        <end position="780"/>
    </location>
</feature>
<evidence type="ECO:0000313" key="5">
    <source>
        <dbReference type="Proteomes" id="UP001065593"/>
    </source>
</evidence>
<organism evidence="4 5">
    <name type="scientific">Lysinibacillus piscis</name>
    <dbReference type="NCBI Taxonomy" id="2518931"/>
    <lineage>
        <taxon>Bacteria</taxon>
        <taxon>Bacillati</taxon>
        <taxon>Bacillota</taxon>
        <taxon>Bacilli</taxon>
        <taxon>Bacillales</taxon>
        <taxon>Bacillaceae</taxon>
        <taxon>Lysinibacillus</taxon>
    </lineage>
</organism>
<dbReference type="NCBIfam" id="TIGR02543">
    <property type="entry name" value="List_Bact_rpt"/>
    <property type="match status" value="3"/>
</dbReference>
<dbReference type="InterPro" id="IPR013378">
    <property type="entry name" value="InlB-like_B-rpt"/>
</dbReference>
<gene>
    <name evidence="4" type="ORF">LYSBPC_11800</name>
</gene>
<keyword evidence="2" id="KW-0732">Signal</keyword>
<feature type="domain" description="SLH" evidence="3">
    <location>
        <begin position="663"/>
        <end position="726"/>
    </location>
</feature>
<evidence type="ECO:0000256" key="1">
    <source>
        <dbReference type="ARBA" id="ARBA00004196"/>
    </source>
</evidence>
<accession>A0ABQ5NIX0</accession>
<dbReference type="InterPro" id="IPR026906">
    <property type="entry name" value="LRR_5"/>
</dbReference>
<feature type="domain" description="SLH" evidence="3">
    <location>
        <begin position="781"/>
        <end position="834"/>
    </location>
</feature>
<evidence type="ECO:0000256" key="2">
    <source>
        <dbReference type="ARBA" id="ARBA00022729"/>
    </source>
</evidence>
<dbReference type="PANTHER" id="PTHR45661:SF3">
    <property type="entry name" value="IG-LIKE DOMAIN-CONTAINING PROTEIN"/>
    <property type="match status" value="1"/>
</dbReference>
<dbReference type="Gene3D" id="3.80.10.10">
    <property type="entry name" value="Ribonuclease Inhibitor"/>
    <property type="match status" value="2"/>
</dbReference>
<evidence type="ECO:0000313" key="4">
    <source>
        <dbReference type="EMBL" id="GLC88053.1"/>
    </source>
</evidence>
<dbReference type="SUPFAM" id="SSF52058">
    <property type="entry name" value="L domain-like"/>
    <property type="match status" value="1"/>
</dbReference>
<dbReference type="InterPro" id="IPR053139">
    <property type="entry name" value="Surface_bspA-like"/>
</dbReference>
<comment type="caution">
    <text evidence="4">The sequence shown here is derived from an EMBL/GenBank/DDBJ whole genome shotgun (WGS) entry which is preliminary data.</text>
</comment>
<reference evidence="4" key="1">
    <citation type="submission" date="2022-08" db="EMBL/GenBank/DDBJ databases">
        <title>Draft genome sequence of Lysinibacillus sp. strain KH24.</title>
        <authorList>
            <person name="Kanbe H."/>
            <person name="Itoh H."/>
        </authorList>
    </citation>
    <scope>NUCLEOTIDE SEQUENCE</scope>
    <source>
        <strain evidence="4">KH24</strain>
    </source>
</reference>
<dbReference type="RefSeq" id="WP_264987766.1">
    <property type="nucleotide sequence ID" value="NZ_BRZA01000001.1"/>
</dbReference>
<protein>
    <recommendedName>
        <fullName evidence="3">SLH domain-containing protein</fullName>
    </recommendedName>
</protein>
<dbReference type="PROSITE" id="PS51272">
    <property type="entry name" value="SLH"/>
    <property type="match status" value="3"/>
</dbReference>
<dbReference type="Proteomes" id="UP001065593">
    <property type="component" value="Unassembled WGS sequence"/>
</dbReference>
<evidence type="ECO:0000259" key="3">
    <source>
        <dbReference type="PROSITE" id="PS51272"/>
    </source>
</evidence>
<dbReference type="Pfam" id="PF13306">
    <property type="entry name" value="LRR_5"/>
    <property type="match status" value="2"/>
</dbReference>
<keyword evidence="5" id="KW-1185">Reference proteome</keyword>
<comment type="subcellular location">
    <subcellularLocation>
        <location evidence="1">Cell envelope</location>
    </subcellularLocation>
</comment>